<evidence type="ECO:0000256" key="11">
    <source>
        <dbReference type="ARBA" id="ARBA00023201"/>
    </source>
</evidence>
<dbReference type="GO" id="GO:0016020">
    <property type="term" value="C:membrane"/>
    <property type="evidence" value="ECO:0007669"/>
    <property type="project" value="UniProtKB-SubCell"/>
</dbReference>
<evidence type="ECO:0000256" key="1">
    <source>
        <dbReference type="ARBA" id="ARBA00004141"/>
    </source>
</evidence>
<evidence type="ECO:0000256" key="13">
    <source>
        <dbReference type="RuleBase" id="RU000679"/>
    </source>
</evidence>
<dbReference type="GO" id="GO:0005272">
    <property type="term" value="F:sodium channel activity"/>
    <property type="evidence" value="ECO:0007669"/>
    <property type="project" value="UniProtKB-KW"/>
</dbReference>
<evidence type="ECO:0000256" key="6">
    <source>
        <dbReference type="ARBA" id="ARBA00022989"/>
    </source>
</evidence>
<organism evidence="15 16">
    <name type="scientific">Panagrolaimus davidi</name>
    <dbReference type="NCBI Taxonomy" id="227884"/>
    <lineage>
        <taxon>Eukaryota</taxon>
        <taxon>Metazoa</taxon>
        <taxon>Ecdysozoa</taxon>
        <taxon>Nematoda</taxon>
        <taxon>Chromadorea</taxon>
        <taxon>Rhabditida</taxon>
        <taxon>Tylenchina</taxon>
        <taxon>Panagrolaimomorpha</taxon>
        <taxon>Panagrolaimoidea</taxon>
        <taxon>Panagrolaimidae</taxon>
        <taxon>Panagrolaimus</taxon>
    </lineage>
</organism>
<keyword evidence="3 13" id="KW-0813">Transport</keyword>
<dbReference type="Proteomes" id="UP000887578">
    <property type="component" value="Unplaced"/>
</dbReference>
<evidence type="ECO:0000256" key="8">
    <source>
        <dbReference type="ARBA" id="ARBA00023065"/>
    </source>
</evidence>
<comment type="similarity">
    <text evidence="2 13">Belongs to the amiloride-sensitive sodium channel (TC 1.A.6) family.</text>
</comment>
<keyword evidence="12 13" id="KW-0407">Ion channel</keyword>
<evidence type="ECO:0000256" key="4">
    <source>
        <dbReference type="ARBA" id="ARBA00022461"/>
    </source>
</evidence>
<sequence length="179" mass="20059">MLPTPSIGQCDPNSLGRATCFVNNWLKYKVIEQYNCSVFYLHHKRPDVQICDPEIIIKNYDTFVDPSLKDYACVPPCLRFDTSIEIYTAMEMAGPAGPIDSGTAAFRIEASYISLEYESYKEILTTTPQGFISELGGQSGLFLGLSIITIIQLLFAISKGIFHKIQNQFIVEEAIYDGH</sequence>
<proteinExistence type="inferred from homology"/>
<dbReference type="WBParaSite" id="PDA_v2.g26795.t1">
    <property type="protein sequence ID" value="PDA_v2.g26795.t1"/>
    <property type="gene ID" value="PDA_v2.g26795"/>
</dbReference>
<comment type="subcellular location">
    <subcellularLocation>
        <location evidence="1">Membrane</location>
        <topology evidence="1">Multi-pass membrane protein</topology>
    </subcellularLocation>
</comment>
<keyword evidence="9 14" id="KW-0472">Membrane</keyword>
<keyword evidence="6 14" id="KW-1133">Transmembrane helix</keyword>
<name>A0A914Q6Z3_9BILA</name>
<evidence type="ECO:0000313" key="15">
    <source>
        <dbReference type="Proteomes" id="UP000887578"/>
    </source>
</evidence>
<evidence type="ECO:0000256" key="9">
    <source>
        <dbReference type="ARBA" id="ARBA00023136"/>
    </source>
</evidence>
<dbReference type="AlphaFoldDB" id="A0A914Q6Z3"/>
<dbReference type="Pfam" id="PF00858">
    <property type="entry name" value="ASC"/>
    <property type="match status" value="1"/>
</dbReference>
<keyword evidence="15" id="KW-1185">Reference proteome</keyword>
<evidence type="ECO:0000256" key="14">
    <source>
        <dbReference type="SAM" id="Phobius"/>
    </source>
</evidence>
<evidence type="ECO:0000256" key="12">
    <source>
        <dbReference type="ARBA" id="ARBA00023303"/>
    </source>
</evidence>
<evidence type="ECO:0000313" key="16">
    <source>
        <dbReference type="WBParaSite" id="PDA_v2.g26795.t1"/>
    </source>
</evidence>
<keyword evidence="7" id="KW-0915">Sodium</keyword>
<evidence type="ECO:0000256" key="10">
    <source>
        <dbReference type="ARBA" id="ARBA00023180"/>
    </source>
</evidence>
<feature type="transmembrane region" description="Helical" evidence="14">
    <location>
        <begin position="139"/>
        <end position="157"/>
    </location>
</feature>
<keyword evidence="8 13" id="KW-0406">Ion transport</keyword>
<evidence type="ECO:0000256" key="2">
    <source>
        <dbReference type="ARBA" id="ARBA00007193"/>
    </source>
</evidence>
<evidence type="ECO:0000256" key="5">
    <source>
        <dbReference type="ARBA" id="ARBA00022692"/>
    </source>
</evidence>
<keyword evidence="4 13" id="KW-0894">Sodium channel</keyword>
<protein>
    <submittedName>
        <fullName evidence="16">Uncharacterized protein</fullName>
    </submittedName>
</protein>
<evidence type="ECO:0000256" key="7">
    <source>
        <dbReference type="ARBA" id="ARBA00023053"/>
    </source>
</evidence>
<keyword evidence="11 13" id="KW-0739">Sodium transport</keyword>
<evidence type="ECO:0000256" key="3">
    <source>
        <dbReference type="ARBA" id="ARBA00022448"/>
    </source>
</evidence>
<keyword evidence="10" id="KW-0325">Glycoprotein</keyword>
<dbReference type="Gene3D" id="1.10.287.770">
    <property type="entry name" value="YojJ-like"/>
    <property type="match status" value="1"/>
</dbReference>
<reference evidence="16" key="1">
    <citation type="submission" date="2022-11" db="UniProtKB">
        <authorList>
            <consortium name="WormBaseParasite"/>
        </authorList>
    </citation>
    <scope>IDENTIFICATION</scope>
</reference>
<dbReference type="InterPro" id="IPR001873">
    <property type="entry name" value="ENaC"/>
</dbReference>
<keyword evidence="5 13" id="KW-0812">Transmembrane</keyword>
<accession>A0A914Q6Z3</accession>